<evidence type="ECO:0000256" key="1">
    <source>
        <dbReference type="SAM" id="Phobius"/>
    </source>
</evidence>
<dbReference type="InParanoid" id="A0A2K1L6I5"/>
<gene>
    <name evidence="2" type="ORF">PHYPA_000047</name>
</gene>
<dbReference type="AlphaFoldDB" id="A0A2K1L6I5"/>
<keyword evidence="4" id="KW-1185">Reference proteome</keyword>
<dbReference type="EnsemblPlants" id="Pp3c1_870V3.2">
    <property type="protein sequence ID" value="PAC:32968721.CDS.1"/>
    <property type="gene ID" value="Pp3c1_870"/>
</dbReference>
<evidence type="ECO:0000313" key="2">
    <source>
        <dbReference type="EMBL" id="PNR61624.1"/>
    </source>
</evidence>
<accession>A0A2K1L6I5</accession>
<reference evidence="2 4" key="2">
    <citation type="journal article" date="2018" name="Plant J.">
        <title>The Physcomitrella patens chromosome-scale assembly reveals moss genome structure and evolution.</title>
        <authorList>
            <person name="Lang D."/>
            <person name="Ullrich K.K."/>
            <person name="Murat F."/>
            <person name="Fuchs J."/>
            <person name="Jenkins J."/>
            <person name="Haas F.B."/>
            <person name="Piednoel M."/>
            <person name="Gundlach H."/>
            <person name="Van Bel M."/>
            <person name="Meyberg R."/>
            <person name="Vives C."/>
            <person name="Morata J."/>
            <person name="Symeonidi A."/>
            <person name="Hiss M."/>
            <person name="Muchero W."/>
            <person name="Kamisugi Y."/>
            <person name="Saleh O."/>
            <person name="Blanc G."/>
            <person name="Decker E.L."/>
            <person name="van Gessel N."/>
            <person name="Grimwood J."/>
            <person name="Hayes R.D."/>
            <person name="Graham S.W."/>
            <person name="Gunter L.E."/>
            <person name="McDaniel S.F."/>
            <person name="Hoernstein S.N.W."/>
            <person name="Larsson A."/>
            <person name="Li F.W."/>
            <person name="Perroud P.F."/>
            <person name="Phillips J."/>
            <person name="Ranjan P."/>
            <person name="Rokshar D.S."/>
            <person name="Rothfels C.J."/>
            <person name="Schneider L."/>
            <person name="Shu S."/>
            <person name="Stevenson D.W."/>
            <person name="Thummler F."/>
            <person name="Tillich M."/>
            <person name="Villarreal Aguilar J.C."/>
            <person name="Widiez T."/>
            <person name="Wong G.K."/>
            <person name="Wymore A."/>
            <person name="Zhang Y."/>
            <person name="Zimmer A.D."/>
            <person name="Quatrano R.S."/>
            <person name="Mayer K.F.X."/>
            <person name="Goodstein D."/>
            <person name="Casacuberta J.M."/>
            <person name="Vandepoele K."/>
            <person name="Reski R."/>
            <person name="Cuming A.C."/>
            <person name="Tuskan G.A."/>
            <person name="Maumus F."/>
            <person name="Salse J."/>
            <person name="Schmutz J."/>
            <person name="Rensing S.A."/>
        </authorList>
    </citation>
    <scope>NUCLEOTIDE SEQUENCE [LARGE SCALE GENOMIC DNA]</scope>
    <source>
        <strain evidence="3 4">cv. Gransden 2004</strain>
    </source>
</reference>
<dbReference type="Proteomes" id="UP000006727">
    <property type="component" value="Chromosome 1"/>
</dbReference>
<dbReference type="EMBL" id="ABEU02000001">
    <property type="protein sequence ID" value="PNR61624.1"/>
    <property type="molecule type" value="Genomic_DNA"/>
</dbReference>
<name>A0A2K1L6I5_PHYPA</name>
<organism evidence="2">
    <name type="scientific">Physcomitrium patens</name>
    <name type="common">Spreading-leaved earth moss</name>
    <name type="synonym">Physcomitrella patens</name>
    <dbReference type="NCBI Taxonomy" id="3218"/>
    <lineage>
        <taxon>Eukaryota</taxon>
        <taxon>Viridiplantae</taxon>
        <taxon>Streptophyta</taxon>
        <taxon>Embryophyta</taxon>
        <taxon>Bryophyta</taxon>
        <taxon>Bryophytina</taxon>
        <taxon>Bryopsida</taxon>
        <taxon>Funariidae</taxon>
        <taxon>Funariales</taxon>
        <taxon>Funariaceae</taxon>
        <taxon>Physcomitrium</taxon>
    </lineage>
</organism>
<sequence length="61" mass="7223">MIVFDIAILFIYIQTYIISFLFLGNVFLNLKGYKFAKEESREHRSNVSVLWTCGLYIKLEL</sequence>
<proteinExistence type="predicted"/>
<dbReference type="EnsemblPlants" id="Pp3c1_870V3.1">
    <property type="protein sequence ID" value="PAC:32968720.CDS.1"/>
    <property type="gene ID" value="Pp3c1_870"/>
</dbReference>
<dbReference type="Gramene" id="Pp3c1_870V3.1">
    <property type="protein sequence ID" value="PAC:32968720.CDS.1"/>
    <property type="gene ID" value="Pp3c1_870"/>
</dbReference>
<keyword evidence="1" id="KW-1133">Transmembrane helix</keyword>
<reference evidence="2 4" key="1">
    <citation type="journal article" date="2008" name="Science">
        <title>The Physcomitrella genome reveals evolutionary insights into the conquest of land by plants.</title>
        <authorList>
            <person name="Rensing S."/>
            <person name="Lang D."/>
            <person name="Zimmer A."/>
            <person name="Terry A."/>
            <person name="Salamov A."/>
            <person name="Shapiro H."/>
            <person name="Nishiyama T."/>
            <person name="Perroud P.-F."/>
            <person name="Lindquist E."/>
            <person name="Kamisugi Y."/>
            <person name="Tanahashi T."/>
            <person name="Sakakibara K."/>
            <person name="Fujita T."/>
            <person name="Oishi K."/>
            <person name="Shin-I T."/>
            <person name="Kuroki Y."/>
            <person name="Toyoda A."/>
            <person name="Suzuki Y."/>
            <person name="Hashimoto A."/>
            <person name="Yamaguchi K."/>
            <person name="Sugano A."/>
            <person name="Kohara Y."/>
            <person name="Fujiyama A."/>
            <person name="Anterola A."/>
            <person name="Aoki S."/>
            <person name="Ashton N."/>
            <person name="Barbazuk W.B."/>
            <person name="Barker E."/>
            <person name="Bennetzen J."/>
            <person name="Bezanilla M."/>
            <person name="Blankenship R."/>
            <person name="Cho S.H."/>
            <person name="Dutcher S."/>
            <person name="Estelle M."/>
            <person name="Fawcett J.A."/>
            <person name="Gundlach H."/>
            <person name="Hanada K."/>
            <person name="Heyl A."/>
            <person name="Hicks K.A."/>
            <person name="Hugh J."/>
            <person name="Lohr M."/>
            <person name="Mayer K."/>
            <person name="Melkozernov A."/>
            <person name="Murata T."/>
            <person name="Nelson D."/>
            <person name="Pils B."/>
            <person name="Prigge M."/>
            <person name="Reiss B."/>
            <person name="Renner T."/>
            <person name="Rombauts S."/>
            <person name="Rushton P."/>
            <person name="Sanderfoot A."/>
            <person name="Schween G."/>
            <person name="Shiu S.-H."/>
            <person name="Stueber K."/>
            <person name="Theodoulou F.L."/>
            <person name="Tu H."/>
            <person name="Van de Peer Y."/>
            <person name="Verrier P.J."/>
            <person name="Waters E."/>
            <person name="Wood A."/>
            <person name="Yang L."/>
            <person name="Cove D."/>
            <person name="Cuming A."/>
            <person name="Hasebe M."/>
            <person name="Lucas S."/>
            <person name="Mishler D.B."/>
            <person name="Reski R."/>
            <person name="Grigoriev I."/>
            <person name="Quatrano R.S."/>
            <person name="Boore J.L."/>
        </authorList>
    </citation>
    <scope>NUCLEOTIDE SEQUENCE [LARGE SCALE GENOMIC DNA]</scope>
    <source>
        <strain evidence="3 4">cv. Gransden 2004</strain>
    </source>
</reference>
<reference evidence="3" key="3">
    <citation type="submission" date="2020-12" db="UniProtKB">
        <authorList>
            <consortium name="EnsemblPlants"/>
        </authorList>
    </citation>
    <scope>IDENTIFICATION</scope>
</reference>
<evidence type="ECO:0000313" key="3">
    <source>
        <dbReference type="EnsemblPlants" id="PAC:32968720.CDS.1"/>
    </source>
</evidence>
<feature type="transmembrane region" description="Helical" evidence="1">
    <location>
        <begin position="6"/>
        <end position="28"/>
    </location>
</feature>
<keyword evidence="1" id="KW-0472">Membrane</keyword>
<keyword evidence="1" id="KW-0812">Transmembrane</keyword>
<evidence type="ECO:0000313" key="4">
    <source>
        <dbReference type="Proteomes" id="UP000006727"/>
    </source>
</evidence>
<protein>
    <submittedName>
        <fullName evidence="2 3">Uncharacterized protein</fullName>
    </submittedName>
</protein>
<dbReference type="Gramene" id="Pp3c1_870V3.2">
    <property type="protein sequence ID" value="PAC:32968721.CDS.1"/>
    <property type="gene ID" value="Pp3c1_870"/>
</dbReference>